<feature type="non-terminal residue" evidence="2">
    <location>
        <position position="1"/>
    </location>
</feature>
<dbReference type="OrthoDB" id="2266637at2759"/>
<accession>A0A5C3Q358</accession>
<evidence type="ECO:0008006" key="4">
    <source>
        <dbReference type="Google" id="ProtNLM"/>
    </source>
</evidence>
<evidence type="ECO:0000313" key="2">
    <source>
        <dbReference type="EMBL" id="TFK96442.1"/>
    </source>
</evidence>
<reference evidence="2 3" key="1">
    <citation type="journal article" date="2019" name="Nat. Ecol. Evol.">
        <title>Megaphylogeny resolves global patterns of mushroom evolution.</title>
        <authorList>
            <person name="Varga T."/>
            <person name="Krizsan K."/>
            <person name="Foldi C."/>
            <person name="Dima B."/>
            <person name="Sanchez-Garcia M."/>
            <person name="Sanchez-Ramirez S."/>
            <person name="Szollosi G.J."/>
            <person name="Szarkandi J.G."/>
            <person name="Papp V."/>
            <person name="Albert L."/>
            <person name="Andreopoulos W."/>
            <person name="Angelini C."/>
            <person name="Antonin V."/>
            <person name="Barry K.W."/>
            <person name="Bougher N.L."/>
            <person name="Buchanan P."/>
            <person name="Buyck B."/>
            <person name="Bense V."/>
            <person name="Catcheside P."/>
            <person name="Chovatia M."/>
            <person name="Cooper J."/>
            <person name="Damon W."/>
            <person name="Desjardin D."/>
            <person name="Finy P."/>
            <person name="Geml J."/>
            <person name="Haridas S."/>
            <person name="Hughes K."/>
            <person name="Justo A."/>
            <person name="Karasinski D."/>
            <person name="Kautmanova I."/>
            <person name="Kiss B."/>
            <person name="Kocsube S."/>
            <person name="Kotiranta H."/>
            <person name="LaButti K.M."/>
            <person name="Lechner B.E."/>
            <person name="Liimatainen K."/>
            <person name="Lipzen A."/>
            <person name="Lukacs Z."/>
            <person name="Mihaltcheva S."/>
            <person name="Morgado L.N."/>
            <person name="Niskanen T."/>
            <person name="Noordeloos M.E."/>
            <person name="Ohm R.A."/>
            <person name="Ortiz-Santana B."/>
            <person name="Ovrebo C."/>
            <person name="Racz N."/>
            <person name="Riley R."/>
            <person name="Savchenko A."/>
            <person name="Shiryaev A."/>
            <person name="Soop K."/>
            <person name="Spirin V."/>
            <person name="Szebenyi C."/>
            <person name="Tomsovsky M."/>
            <person name="Tulloss R.E."/>
            <person name="Uehling J."/>
            <person name="Grigoriev I.V."/>
            <person name="Vagvolgyi C."/>
            <person name="Papp T."/>
            <person name="Martin F.M."/>
            <person name="Miettinen O."/>
            <person name="Hibbett D.S."/>
            <person name="Nagy L.G."/>
        </authorList>
    </citation>
    <scope>NUCLEOTIDE SEQUENCE [LARGE SCALE GENOMIC DNA]</scope>
    <source>
        <strain evidence="2 3">CBS 309.79</strain>
    </source>
</reference>
<organism evidence="2 3">
    <name type="scientific">Pterulicium gracile</name>
    <dbReference type="NCBI Taxonomy" id="1884261"/>
    <lineage>
        <taxon>Eukaryota</taxon>
        <taxon>Fungi</taxon>
        <taxon>Dikarya</taxon>
        <taxon>Basidiomycota</taxon>
        <taxon>Agaricomycotina</taxon>
        <taxon>Agaricomycetes</taxon>
        <taxon>Agaricomycetidae</taxon>
        <taxon>Agaricales</taxon>
        <taxon>Pleurotineae</taxon>
        <taxon>Pterulaceae</taxon>
        <taxon>Pterulicium</taxon>
    </lineage>
</organism>
<protein>
    <recommendedName>
        <fullName evidence="4">Tc1-like transposase DDE domain-containing protein</fullName>
    </recommendedName>
</protein>
<dbReference type="AlphaFoldDB" id="A0A5C3Q358"/>
<evidence type="ECO:0000313" key="1">
    <source>
        <dbReference type="EMBL" id="TFK95276.1"/>
    </source>
</evidence>
<evidence type="ECO:0000313" key="3">
    <source>
        <dbReference type="Proteomes" id="UP000305067"/>
    </source>
</evidence>
<name>A0A5C3Q358_9AGAR</name>
<gene>
    <name evidence="1" type="ORF">BDV98DRAFT_480942</name>
    <name evidence="2" type="ORF">BDV98DRAFT_486415</name>
</gene>
<proteinExistence type="predicted"/>
<dbReference type="EMBL" id="ML178860">
    <property type="protein sequence ID" value="TFK96442.1"/>
    <property type="molecule type" value="Genomic_DNA"/>
</dbReference>
<dbReference type="Proteomes" id="UP000305067">
    <property type="component" value="Unassembled WGS sequence"/>
</dbReference>
<dbReference type="EMBL" id="ML178896">
    <property type="protein sequence ID" value="TFK95276.1"/>
    <property type="molecule type" value="Genomic_DNA"/>
</dbReference>
<keyword evidence="3" id="KW-1185">Reference proteome</keyword>
<feature type="non-terminal residue" evidence="2">
    <location>
        <position position="65"/>
    </location>
</feature>
<sequence>RYSILPAMDINGCFALSIKEGLFDGEDFLSFVVHKLPRTEDWPGPRSVLVLDNCATHHSQALREI</sequence>